<keyword evidence="3" id="KW-1185">Reference proteome</keyword>
<feature type="transmembrane region" description="Helical" evidence="1">
    <location>
        <begin position="160"/>
        <end position="177"/>
    </location>
</feature>
<feature type="transmembrane region" description="Helical" evidence="1">
    <location>
        <begin position="103"/>
        <end position="123"/>
    </location>
</feature>
<keyword evidence="1" id="KW-0472">Membrane</keyword>
<organism evidence="2 3">
    <name type="scientific">Pseudidiomarina halophila</name>
    <dbReference type="NCBI Taxonomy" id="1449799"/>
    <lineage>
        <taxon>Bacteria</taxon>
        <taxon>Pseudomonadati</taxon>
        <taxon>Pseudomonadota</taxon>
        <taxon>Gammaproteobacteria</taxon>
        <taxon>Alteromonadales</taxon>
        <taxon>Idiomarinaceae</taxon>
        <taxon>Pseudidiomarina</taxon>
    </lineage>
</organism>
<dbReference type="OrthoDB" id="637094at2"/>
<dbReference type="EMBL" id="PIPW01000002">
    <property type="protein sequence ID" value="RUO52764.1"/>
    <property type="molecule type" value="Genomic_DNA"/>
</dbReference>
<feature type="transmembrane region" description="Helical" evidence="1">
    <location>
        <begin position="189"/>
        <end position="210"/>
    </location>
</feature>
<feature type="transmembrane region" description="Helical" evidence="1">
    <location>
        <begin position="295"/>
        <end position="316"/>
    </location>
</feature>
<sequence length="454" mass="50560">MVANPLNSQEFDVEVKVAEWRAHLVRHAALNEHDIDELESHLRDQMDALQEQGLRDDEAFLIAAKRVGDLDEVTREYAEVHSGRLWQNLVFGDVGASFFGRELVTVLLLAVCAAIAIKLPALFGLHFESEGADWFYARNITLFSLPFLALYFVVQRQLGTKGLLFVGGTVALAALLINSYPNFASTTTMTLAMIHLPIAIWFMVGITYSGDWWRSHAKRMDFVRFSGEFLIYYVLIAIGGGVLTAFTLGMFNFIGIDIEWQVQNWIIPCGAMGAVVVAGWLVEAKQGAIENMAPVLARVFTPLFTLMLSVFLVTMLATGRGFDMQREVLIGLDLMLVVVLGLVLYAVSSRDPNKPVSLFDKLQLLLVVAALLVDVLALIAIAGRIFEMGFTANRVAALGENLVLLVSLSGYAWHYWSFIRGNAGFTRLERWQTNYIPVYVIWALVVVIAFPLIF</sequence>
<keyword evidence="1" id="KW-0812">Transmembrane</keyword>
<dbReference type="Proteomes" id="UP000287198">
    <property type="component" value="Unassembled WGS sequence"/>
</dbReference>
<gene>
    <name evidence="2" type="ORF">CWI69_06900</name>
</gene>
<reference evidence="3" key="1">
    <citation type="journal article" date="2018" name="Front. Microbiol.">
        <title>Genome-Based Analysis Reveals the Taxonomy and Diversity of the Family Idiomarinaceae.</title>
        <authorList>
            <person name="Liu Y."/>
            <person name="Lai Q."/>
            <person name="Shao Z."/>
        </authorList>
    </citation>
    <scope>NUCLEOTIDE SEQUENCE [LARGE SCALE GENOMIC DNA]</scope>
    <source>
        <strain evidence="3">BH195</strain>
    </source>
</reference>
<dbReference type="NCBIfam" id="NF038403">
    <property type="entry name" value="perm_prefix_1"/>
    <property type="match status" value="1"/>
</dbReference>
<evidence type="ECO:0000313" key="2">
    <source>
        <dbReference type="EMBL" id="RUO52764.1"/>
    </source>
</evidence>
<dbReference type="AlphaFoldDB" id="A0A432XVX5"/>
<feature type="transmembrane region" description="Helical" evidence="1">
    <location>
        <begin position="230"/>
        <end position="253"/>
    </location>
</feature>
<proteinExistence type="predicted"/>
<dbReference type="InterPro" id="IPR047928">
    <property type="entry name" value="Perm_prefix_1"/>
</dbReference>
<evidence type="ECO:0008006" key="4">
    <source>
        <dbReference type="Google" id="ProtNLM"/>
    </source>
</evidence>
<feature type="transmembrane region" description="Helical" evidence="1">
    <location>
        <begin position="328"/>
        <end position="347"/>
    </location>
</feature>
<feature type="transmembrane region" description="Helical" evidence="1">
    <location>
        <begin position="362"/>
        <end position="383"/>
    </location>
</feature>
<feature type="transmembrane region" description="Helical" evidence="1">
    <location>
        <begin position="436"/>
        <end position="453"/>
    </location>
</feature>
<feature type="transmembrane region" description="Helical" evidence="1">
    <location>
        <begin position="395"/>
        <end position="416"/>
    </location>
</feature>
<name>A0A432XVX5_9GAMM</name>
<protein>
    <recommendedName>
        <fullName evidence="4">DUF4153 domain-containing protein</fullName>
    </recommendedName>
</protein>
<feature type="transmembrane region" description="Helical" evidence="1">
    <location>
        <begin position="135"/>
        <end position="154"/>
    </location>
</feature>
<keyword evidence="1" id="KW-1133">Transmembrane helix</keyword>
<accession>A0A432XVX5</accession>
<dbReference type="RefSeq" id="WP_126763209.1">
    <property type="nucleotide sequence ID" value="NZ_JBHLTZ010000012.1"/>
</dbReference>
<evidence type="ECO:0000313" key="3">
    <source>
        <dbReference type="Proteomes" id="UP000287198"/>
    </source>
</evidence>
<comment type="caution">
    <text evidence="2">The sequence shown here is derived from an EMBL/GenBank/DDBJ whole genome shotgun (WGS) entry which is preliminary data.</text>
</comment>
<evidence type="ECO:0000256" key="1">
    <source>
        <dbReference type="SAM" id="Phobius"/>
    </source>
</evidence>
<feature type="transmembrane region" description="Helical" evidence="1">
    <location>
        <begin position="265"/>
        <end position="283"/>
    </location>
</feature>